<comment type="caution">
    <text evidence="2">The sequence shown here is derived from an EMBL/GenBank/DDBJ whole genome shotgun (WGS) entry which is preliminary data.</text>
</comment>
<keyword evidence="3" id="KW-1185">Reference proteome</keyword>
<reference evidence="2" key="2">
    <citation type="submission" date="2023-01" db="EMBL/GenBank/DDBJ databases">
        <authorList>
            <person name="Sun Q."/>
            <person name="Evtushenko L."/>
        </authorList>
    </citation>
    <scope>NUCLEOTIDE SEQUENCE</scope>
    <source>
        <strain evidence="2">VKM Ac-1321</strain>
    </source>
</reference>
<gene>
    <name evidence="2" type="ORF">GCM10017581_099110</name>
</gene>
<keyword evidence="1" id="KW-0472">Membrane</keyword>
<accession>A0A9W6KX26</accession>
<proteinExistence type="predicted"/>
<organism evidence="2 3">
    <name type="scientific">Dactylosporangium matsuzakiense</name>
    <dbReference type="NCBI Taxonomy" id="53360"/>
    <lineage>
        <taxon>Bacteria</taxon>
        <taxon>Bacillati</taxon>
        <taxon>Actinomycetota</taxon>
        <taxon>Actinomycetes</taxon>
        <taxon>Micromonosporales</taxon>
        <taxon>Micromonosporaceae</taxon>
        <taxon>Dactylosporangium</taxon>
    </lineage>
</organism>
<dbReference type="EMBL" id="BSFP01000129">
    <property type="protein sequence ID" value="GLL08151.1"/>
    <property type="molecule type" value="Genomic_DNA"/>
</dbReference>
<reference evidence="2" key="1">
    <citation type="journal article" date="2014" name="Int. J. Syst. Evol. Microbiol.">
        <title>Complete genome sequence of Corynebacterium casei LMG S-19264T (=DSM 44701T), isolated from a smear-ripened cheese.</title>
        <authorList>
            <consortium name="US DOE Joint Genome Institute (JGI-PGF)"/>
            <person name="Walter F."/>
            <person name="Albersmeier A."/>
            <person name="Kalinowski J."/>
            <person name="Ruckert C."/>
        </authorList>
    </citation>
    <scope>NUCLEOTIDE SEQUENCE</scope>
    <source>
        <strain evidence="2">VKM Ac-1321</strain>
    </source>
</reference>
<dbReference type="Proteomes" id="UP001143480">
    <property type="component" value="Unassembled WGS sequence"/>
</dbReference>
<evidence type="ECO:0000256" key="1">
    <source>
        <dbReference type="SAM" id="Phobius"/>
    </source>
</evidence>
<keyword evidence="1" id="KW-1133">Transmembrane helix</keyword>
<name>A0A9W6KX26_9ACTN</name>
<sequence>MAPDINDPWKNLRRSGAFAAWFFTVFYAVPIAYGLNRNLSGHGDRTHLVWMIGVALALVAASFVGWWVWRARDRTTQWQLSAVAWVLLLGAVGSSRIVVGGS</sequence>
<keyword evidence="1" id="KW-0812">Transmembrane</keyword>
<protein>
    <submittedName>
        <fullName evidence="2">Uncharacterized protein</fullName>
    </submittedName>
</protein>
<feature type="transmembrane region" description="Helical" evidence="1">
    <location>
        <begin position="48"/>
        <end position="68"/>
    </location>
</feature>
<evidence type="ECO:0000313" key="3">
    <source>
        <dbReference type="Proteomes" id="UP001143480"/>
    </source>
</evidence>
<evidence type="ECO:0000313" key="2">
    <source>
        <dbReference type="EMBL" id="GLL08151.1"/>
    </source>
</evidence>
<dbReference type="RefSeq" id="WP_271190292.1">
    <property type="nucleotide sequence ID" value="NZ_BSFP01000129.1"/>
</dbReference>
<feature type="transmembrane region" description="Helical" evidence="1">
    <location>
        <begin position="18"/>
        <end position="36"/>
    </location>
</feature>
<dbReference type="AlphaFoldDB" id="A0A9W6KX26"/>
<feature type="transmembrane region" description="Helical" evidence="1">
    <location>
        <begin position="80"/>
        <end position="99"/>
    </location>
</feature>